<dbReference type="Proteomes" id="UP000008694">
    <property type="component" value="Unassembled WGS sequence"/>
</dbReference>
<gene>
    <name evidence="1" type="ORF">ARALYDRAFT_682752</name>
</gene>
<keyword evidence="2" id="KW-1185">Reference proteome</keyword>
<name>D7KP22_ARALL</name>
<protein>
    <submittedName>
        <fullName evidence="1">Predicted protein</fullName>
    </submittedName>
</protein>
<dbReference type="EMBL" id="GL348713">
    <property type="protein sequence ID" value="EFH70852.1"/>
    <property type="molecule type" value="Genomic_DNA"/>
</dbReference>
<dbReference type="HOGENOM" id="CLU_2779277_0_0_1"/>
<evidence type="ECO:0000313" key="2">
    <source>
        <dbReference type="Proteomes" id="UP000008694"/>
    </source>
</evidence>
<dbReference type="Gramene" id="Al_scaffold_0001_5075">
    <property type="protein sequence ID" value="Al_scaffold_0001_5075"/>
    <property type="gene ID" value="Al_scaffold_0001_5075"/>
</dbReference>
<organism evidence="2">
    <name type="scientific">Arabidopsis lyrata subsp. lyrata</name>
    <name type="common">Lyre-leaved rock-cress</name>
    <dbReference type="NCBI Taxonomy" id="81972"/>
    <lineage>
        <taxon>Eukaryota</taxon>
        <taxon>Viridiplantae</taxon>
        <taxon>Streptophyta</taxon>
        <taxon>Embryophyta</taxon>
        <taxon>Tracheophyta</taxon>
        <taxon>Spermatophyta</taxon>
        <taxon>Magnoliopsida</taxon>
        <taxon>eudicotyledons</taxon>
        <taxon>Gunneridae</taxon>
        <taxon>Pentapetalae</taxon>
        <taxon>rosids</taxon>
        <taxon>malvids</taxon>
        <taxon>Brassicales</taxon>
        <taxon>Brassicaceae</taxon>
        <taxon>Camelineae</taxon>
        <taxon>Arabidopsis</taxon>
    </lineage>
</organism>
<dbReference type="AlphaFoldDB" id="D7KP22"/>
<proteinExistence type="predicted"/>
<accession>D7KP22</accession>
<evidence type="ECO:0000313" key="1">
    <source>
        <dbReference type="EMBL" id="EFH70852.1"/>
    </source>
</evidence>
<reference evidence="2" key="1">
    <citation type="journal article" date="2011" name="Nat. Genet.">
        <title>The Arabidopsis lyrata genome sequence and the basis of rapid genome size change.</title>
        <authorList>
            <person name="Hu T.T."/>
            <person name="Pattyn P."/>
            <person name="Bakker E.G."/>
            <person name="Cao J."/>
            <person name="Cheng J.-F."/>
            <person name="Clark R.M."/>
            <person name="Fahlgren N."/>
            <person name="Fawcett J.A."/>
            <person name="Grimwood J."/>
            <person name="Gundlach H."/>
            <person name="Haberer G."/>
            <person name="Hollister J.D."/>
            <person name="Ossowski S."/>
            <person name="Ottilar R.P."/>
            <person name="Salamov A.A."/>
            <person name="Schneeberger K."/>
            <person name="Spannagl M."/>
            <person name="Wang X."/>
            <person name="Yang L."/>
            <person name="Nasrallah M.E."/>
            <person name="Bergelson J."/>
            <person name="Carrington J.C."/>
            <person name="Gaut B.S."/>
            <person name="Schmutz J."/>
            <person name="Mayer K.F.X."/>
            <person name="Van de Peer Y."/>
            <person name="Grigoriev I.V."/>
            <person name="Nordborg M."/>
            <person name="Weigel D."/>
            <person name="Guo Y.-L."/>
        </authorList>
    </citation>
    <scope>NUCLEOTIDE SEQUENCE [LARGE SCALE GENOMIC DNA]</scope>
    <source>
        <strain evidence="2">cv. MN47</strain>
    </source>
</reference>
<sequence>MAGGMAGGGFCPRECLGRCSNKSFVIVGKLVMKNAWEGVVTKREKITATLKKEEEFEHPVLYSFLQDPF</sequence>